<gene>
    <name evidence="2" type="ORF">DS742_14135</name>
</gene>
<protein>
    <recommendedName>
        <fullName evidence="1">HTH cro/C1-type domain-containing protein</fullName>
    </recommendedName>
</protein>
<dbReference type="PROSITE" id="PS50943">
    <property type="entry name" value="HTH_CROC1"/>
    <property type="match status" value="1"/>
</dbReference>
<dbReference type="InterPro" id="IPR010982">
    <property type="entry name" value="Lambda_DNA-bd_dom_sf"/>
</dbReference>
<evidence type="ECO:0000313" key="3">
    <source>
        <dbReference type="Proteomes" id="UP000260680"/>
    </source>
</evidence>
<dbReference type="AlphaFoldDB" id="A0A3E2NB55"/>
<dbReference type="Gene3D" id="1.10.260.40">
    <property type="entry name" value="lambda repressor-like DNA-binding domains"/>
    <property type="match status" value="1"/>
</dbReference>
<comment type="caution">
    <text evidence="2">The sequence shown here is derived from an EMBL/GenBank/DDBJ whole genome shotgun (WGS) entry which is preliminary data.</text>
</comment>
<feature type="domain" description="HTH cro/C1-type" evidence="1">
    <location>
        <begin position="30"/>
        <end position="70"/>
    </location>
</feature>
<dbReference type="Proteomes" id="UP000260680">
    <property type="component" value="Unassembled WGS sequence"/>
</dbReference>
<dbReference type="RefSeq" id="WP_117417621.1">
    <property type="nucleotide sequence ID" value="NZ_QOHO01000043.1"/>
</dbReference>
<dbReference type="GO" id="GO:0003677">
    <property type="term" value="F:DNA binding"/>
    <property type="evidence" value="ECO:0007669"/>
    <property type="project" value="InterPro"/>
</dbReference>
<evidence type="ECO:0000259" key="1">
    <source>
        <dbReference type="PROSITE" id="PS50943"/>
    </source>
</evidence>
<name>A0A3E2NB55_9FIRM</name>
<evidence type="ECO:0000313" key="2">
    <source>
        <dbReference type="EMBL" id="RFZ78248.1"/>
    </source>
</evidence>
<proteinExistence type="predicted"/>
<accession>A0A3E2NB55</accession>
<organism evidence="2 3">
    <name type="scientific">Lacrimispora amygdalina</name>
    <dbReference type="NCBI Taxonomy" id="253257"/>
    <lineage>
        <taxon>Bacteria</taxon>
        <taxon>Bacillati</taxon>
        <taxon>Bacillota</taxon>
        <taxon>Clostridia</taxon>
        <taxon>Lachnospirales</taxon>
        <taxon>Lachnospiraceae</taxon>
        <taxon>Lacrimispora</taxon>
    </lineage>
</organism>
<dbReference type="Pfam" id="PF13443">
    <property type="entry name" value="HTH_26"/>
    <property type="match status" value="1"/>
</dbReference>
<sequence length="74" mass="8562">MIYDGNSDKIIDMIKHKMIDVKKQQKDIIDYTGFNKGTVSNFLNYKSTNPTLETIKLYCDAIGCDLIIDIREKE</sequence>
<reference evidence="2 3" key="1">
    <citation type="submission" date="2018-07" db="EMBL/GenBank/DDBJ databases">
        <title>New species, Clostridium PI-S10-A1B.</title>
        <authorList>
            <person name="Krishna G."/>
            <person name="Summeta K."/>
            <person name="Shikha S."/>
            <person name="Prabhu P.B."/>
            <person name="Suresh K."/>
        </authorList>
    </citation>
    <scope>NUCLEOTIDE SEQUENCE [LARGE SCALE GENOMIC DNA]</scope>
    <source>
        <strain evidence="2 3">PI-S10-A1B</strain>
    </source>
</reference>
<dbReference type="SUPFAM" id="SSF47413">
    <property type="entry name" value="lambda repressor-like DNA-binding domains"/>
    <property type="match status" value="1"/>
</dbReference>
<dbReference type="EMBL" id="QOHO01000043">
    <property type="protein sequence ID" value="RFZ78248.1"/>
    <property type="molecule type" value="Genomic_DNA"/>
</dbReference>
<dbReference type="OrthoDB" id="9781521at2"/>
<dbReference type="InterPro" id="IPR001387">
    <property type="entry name" value="Cro/C1-type_HTH"/>
</dbReference>
<dbReference type="CDD" id="cd00093">
    <property type="entry name" value="HTH_XRE"/>
    <property type="match status" value="1"/>
</dbReference>